<keyword evidence="2" id="KW-1064">Adaptive immunity</keyword>
<keyword evidence="1" id="KW-0391">Immunity</keyword>
<evidence type="ECO:0000256" key="3">
    <source>
        <dbReference type="ARBA" id="ARBA00043265"/>
    </source>
</evidence>
<dbReference type="InterPro" id="IPR050199">
    <property type="entry name" value="IgHV"/>
</dbReference>
<dbReference type="GO" id="GO:0019814">
    <property type="term" value="C:immunoglobulin complex"/>
    <property type="evidence" value="ECO:0007669"/>
    <property type="project" value="UniProtKB-KW"/>
</dbReference>
<evidence type="ECO:0000259" key="5">
    <source>
        <dbReference type="PROSITE" id="PS50835"/>
    </source>
</evidence>
<dbReference type="Pfam" id="PF07686">
    <property type="entry name" value="V-set"/>
    <property type="match status" value="1"/>
</dbReference>
<reference evidence="6" key="1">
    <citation type="submission" date="2019-04" db="EMBL/GenBank/DDBJ databases">
        <title>Genome assembly of Zosterops borbonicus 15179.</title>
        <authorList>
            <person name="Leroy T."/>
            <person name="Anselmetti Y."/>
            <person name="Tilak M.-K."/>
            <person name="Nabholz B."/>
        </authorList>
    </citation>
    <scope>NUCLEOTIDE SEQUENCE</scope>
    <source>
        <strain evidence="6">HGM_15179</strain>
        <tissue evidence="6">Muscle</tissue>
    </source>
</reference>
<dbReference type="SUPFAM" id="SSF48726">
    <property type="entry name" value="Immunoglobulin"/>
    <property type="match status" value="1"/>
</dbReference>
<dbReference type="EMBL" id="SWJQ01004186">
    <property type="protein sequence ID" value="TRZ05460.1"/>
    <property type="molecule type" value="Genomic_DNA"/>
</dbReference>
<dbReference type="OrthoDB" id="8865476at2759"/>
<evidence type="ECO:0000256" key="1">
    <source>
        <dbReference type="ARBA" id="ARBA00022859"/>
    </source>
</evidence>
<dbReference type="InterPro" id="IPR013106">
    <property type="entry name" value="Ig_V-set"/>
</dbReference>
<evidence type="ECO:0000256" key="4">
    <source>
        <dbReference type="SAM" id="Phobius"/>
    </source>
</evidence>
<keyword evidence="4" id="KW-0812">Transmembrane</keyword>
<feature type="transmembrane region" description="Helical" evidence="4">
    <location>
        <begin position="80"/>
        <end position="103"/>
    </location>
</feature>
<proteinExistence type="predicted"/>
<dbReference type="InterPro" id="IPR007110">
    <property type="entry name" value="Ig-like_dom"/>
</dbReference>
<feature type="domain" description="Ig-like" evidence="5">
    <location>
        <begin position="1"/>
        <end position="63"/>
    </location>
</feature>
<sequence>MNWYQQSPGKGLEYVAEISSGGTIRYAPSVKGRFTISRDNGQSSVTLTMNNLQDEDSGSYFCTKTVDGYGAAYLTGLTPMAVSVAVVLLLVMVVVLLVVVLGLPHLCVPRCPQSRDSSSKVQSFPQFLALSPNPALVQP</sequence>
<evidence type="ECO:0000313" key="7">
    <source>
        <dbReference type="Proteomes" id="UP000796761"/>
    </source>
</evidence>
<dbReference type="GO" id="GO:0002250">
    <property type="term" value="P:adaptive immune response"/>
    <property type="evidence" value="ECO:0007669"/>
    <property type="project" value="UniProtKB-KW"/>
</dbReference>
<protein>
    <recommendedName>
        <fullName evidence="5">Ig-like domain-containing protein</fullName>
    </recommendedName>
</protein>
<gene>
    <name evidence="6" type="ORF">HGM15179_021649</name>
</gene>
<evidence type="ECO:0000313" key="6">
    <source>
        <dbReference type="EMBL" id="TRZ05460.1"/>
    </source>
</evidence>
<dbReference type="PANTHER" id="PTHR23266">
    <property type="entry name" value="IMMUNOGLOBULIN HEAVY CHAIN"/>
    <property type="match status" value="1"/>
</dbReference>
<dbReference type="Gene3D" id="2.60.40.10">
    <property type="entry name" value="Immunoglobulins"/>
    <property type="match status" value="1"/>
</dbReference>
<organism evidence="6 7">
    <name type="scientific">Zosterops borbonicus</name>
    <dbReference type="NCBI Taxonomy" id="364589"/>
    <lineage>
        <taxon>Eukaryota</taxon>
        <taxon>Metazoa</taxon>
        <taxon>Chordata</taxon>
        <taxon>Craniata</taxon>
        <taxon>Vertebrata</taxon>
        <taxon>Euteleostomi</taxon>
        <taxon>Archelosauria</taxon>
        <taxon>Archosauria</taxon>
        <taxon>Dinosauria</taxon>
        <taxon>Saurischia</taxon>
        <taxon>Theropoda</taxon>
        <taxon>Coelurosauria</taxon>
        <taxon>Aves</taxon>
        <taxon>Neognathae</taxon>
        <taxon>Neoaves</taxon>
        <taxon>Telluraves</taxon>
        <taxon>Australaves</taxon>
        <taxon>Passeriformes</taxon>
        <taxon>Sylvioidea</taxon>
        <taxon>Zosteropidae</taxon>
        <taxon>Zosterops</taxon>
    </lineage>
</organism>
<dbReference type="AlphaFoldDB" id="A0A8K1D418"/>
<name>A0A8K1D418_9PASS</name>
<keyword evidence="4" id="KW-0472">Membrane</keyword>
<comment type="caution">
    <text evidence="6">The sequence shown here is derived from an EMBL/GenBank/DDBJ whole genome shotgun (WGS) entry which is preliminary data.</text>
</comment>
<dbReference type="InterPro" id="IPR013783">
    <property type="entry name" value="Ig-like_fold"/>
</dbReference>
<accession>A0A8K1D418</accession>
<dbReference type="GO" id="GO:0005576">
    <property type="term" value="C:extracellular region"/>
    <property type="evidence" value="ECO:0007669"/>
    <property type="project" value="UniProtKB-ARBA"/>
</dbReference>
<dbReference type="Proteomes" id="UP000796761">
    <property type="component" value="Unassembled WGS sequence"/>
</dbReference>
<dbReference type="SMART" id="SM00406">
    <property type="entry name" value="IGv"/>
    <property type="match status" value="1"/>
</dbReference>
<keyword evidence="7" id="KW-1185">Reference proteome</keyword>
<keyword evidence="3" id="KW-1280">Immunoglobulin</keyword>
<dbReference type="InterPro" id="IPR036179">
    <property type="entry name" value="Ig-like_dom_sf"/>
</dbReference>
<evidence type="ECO:0000256" key="2">
    <source>
        <dbReference type="ARBA" id="ARBA00023130"/>
    </source>
</evidence>
<keyword evidence="4" id="KW-1133">Transmembrane helix</keyword>
<dbReference type="PROSITE" id="PS50835">
    <property type="entry name" value="IG_LIKE"/>
    <property type="match status" value="1"/>
</dbReference>